<comment type="cofactor">
    <cofactor evidence="1 7">
        <name>(R)-lipoate</name>
        <dbReference type="ChEBI" id="CHEBI:83088"/>
    </cofactor>
</comment>
<feature type="domain" description="Lipoyl-binding" evidence="9">
    <location>
        <begin position="3"/>
        <end position="78"/>
    </location>
</feature>
<dbReference type="Proteomes" id="UP000661077">
    <property type="component" value="Unassembled WGS sequence"/>
</dbReference>
<dbReference type="InterPro" id="IPR004167">
    <property type="entry name" value="PSBD"/>
</dbReference>
<dbReference type="InterPro" id="IPR001078">
    <property type="entry name" value="2-oxoacid_DH_actylTfrase"/>
</dbReference>
<dbReference type="PROSITE" id="PS51826">
    <property type="entry name" value="PSBD"/>
    <property type="match status" value="1"/>
</dbReference>
<dbReference type="PANTHER" id="PTHR43178">
    <property type="entry name" value="DIHYDROLIPOAMIDE ACETYLTRANSFERASE COMPONENT OF PYRUVATE DEHYDROGENASE COMPLEX"/>
    <property type="match status" value="1"/>
</dbReference>
<feature type="compositionally biased region" description="Low complexity" evidence="8">
    <location>
        <begin position="83"/>
        <end position="107"/>
    </location>
</feature>
<feature type="domain" description="Peripheral subunit-binding (PSBD)" evidence="10">
    <location>
        <begin position="145"/>
        <end position="182"/>
    </location>
</feature>
<feature type="region of interest" description="Disordered" evidence="8">
    <location>
        <begin position="83"/>
        <end position="172"/>
    </location>
</feature>
<organism evidence="11 12">
    <name type="scientific">Steroidobacter gossypii</name>
    <dbReference type="NCBI Taxonomy" id="2805490"/>
    <lineage>
        <taxon>Bacteria</taxon>
        <taxon>Pseudomonadati</taxon>
        <taxon>Pseudomonadota</taxon>
        <taxon>Gammaproteobacteria</taxon>
        <taxon>Steroidobacterales</taxon>
        <taxon>Steroidobacteraceae</taxon>
        <taxon>Steroidobacter</taxon>
    </lineage>
</organism>
<dbReference type="SUPFAM" id="SSF47005">
    <property type="entry name" value="Peripheral subunit-binding domain of 2-oxo acid dehydrogenase complex"/>
    <property type="match status" value="1"/>
</dbReference>
<dbReference type="PANTHER" id="PTHR43178:SF5">
    <property type="entry name" value="LIPOAMIDE ACYLTRANSFERASE COMPONENT OF BRANCHED-CHAIN ALPHA-KETO ACID DEHYDROGENASE COMPLEX, MITOCHONDRIAL"/>
    <property type="match status" value="1"/>
</dbReference>
<dbReference type="InterPro" id="IPR023213">
    <property type="entry name" value="CAT-like_dom_sf"/>
</dbReference>
<dbReference type="InterPro" id="IPR011053">
    <property type="entry name" value="Single_hybrid_motif"/>
</dbReference>
<proteinExistence type="inferred from homology"/>
<evidence type="ECO:0000256" key="7">
    <source>
        <dbReference type="RuleBase" id="RU003423"/>
    </source>
</evidence>
<keyword evidence="4 7" id="KW-0808">Transferase</keyword>
<dbReference type="PROSITE" id="PS50968">
    <property type="entry name" value="BIOTINYL_LIPOYL"/>
    <property type="match status" value="1"/>
</dbReference>
<name>A0ABS1X1U2_9GAMM</name>
<evidence type="ECO:0000256" key="3">
    <source>
        <dbReference type="ARBA" id="ARBA00011484"/>
    </source>
</evidence>
<dbReference type="Gene3D" id="4.10.320.10">
    <property type="entry name" value="E3-binding domain"/>
    <property type="match status" value="1"/>
</dbReference>
<dbReference type="Gene3D" id="3.30.559.10">
    <property type="entry name" value="Chloramphenicol acetyltransferase-like domain"/>
    <property type="match status" value="1"/>
</dbReference>
<evidence type="ECO:0000256" key="5">
    <source>
        <dbReference type="ARBA" id="ARBA00022823"/>
    </source>
</evidence>
<accession>A0ABS1X1U2</accession>
<evidence type="ECO:0000256" key="4">
    <source>
        <dbReference type="ARBA" id="ARBA00022679"/>
    </source>
</evidence>
<dbReference type="InterPro" id="IPR003016">
    <property type="entry name" value="2-oxoA_DH_lipoyl-BS"/>
</dbReference>
<dbReference type="Pfam" id="PF02817">
    <property type="entry name" value="E3_binding"/>
    <property type="match status" value="1"/>
</dbReference>
<keyword evidence="12" id="KW-1185">Reference proteome</keyword>
<evidence type="ECO:0000313" key="11">
    <source>
        <dbReference type="EMBL" id="MBM0107213.1"/>
    </source>
</evidence>
<sequence length="437" mass="46228">MSRHVVKLPDLGEGTVSSEIVAWKVKVGDQIAEDEPMVEMSTDKAVVEMPAPVSGRVVSLGGEPGDQIAVGAELIVLETDASGAAASGAPAAQNAAAASQASSQKPATESTPSAQKPASQGTPAKTASNGNGAAQPANKPTGRVMASPATRARAKQSGIDLTTIAGSGRDGRIQRQDLEAAIQERQVGRAPAPQPSSGGRPEARTGTEEIRILGVRRVSAQRVADSKRNIPHFAYVEEVDLTELERLRKHLNSQLPKGSPSYTYLPFLAMALVRVVEQFPKINSRYDAERNVLVRYDGIHVGVATQTNDGLKVPVVRHAESLSLKEIAAEIRRVSSAARDGTASRNELQGSTITITSLGKLGGIVSTPIINAPEVAIIGINKAVERPVIVNGEVAVRLMMNVSSSFDHRFIDGYDAAEAIQALKEKLEQPATIFIRE</sequence>
<gene>
    <name evidence="11" type="ORF">JM946_20955</name>
</gene>
<evidence type="ECO:0000256" key="1">
    <source>
        <dbReference type="ARBA" id="ARBA00001938"/>
    </source>
</evidence>
<reference evidence="11 12" key="1">
    <citation type="journal article" date="2021" name="Int. J. Syst. Evol. Microbiol.">
        <title>Steroidobacter gossypii sp. nov., isolated from soil of cotton cropping field.</title>
        <authorList>
            <person name="Huang R."/>
            <person name="Yang S."/>
            <person name="Zhen C."/>
            <person name="Liu W."/>
        </authorList>
    </citation>
    <scope>NUCLEOTIDE SEQUENCE [LARGE SCALE GENOMIC DNA]</scope>
    <source>
        <strain evidence="11 12">S1-65</strain>
    </source>
</reference>
<evidence type="ECO:0000256" key="2">
    <source>
        <dbReference type="ARBA" id="ARBA00007317"/>
    </source>
</evidence>
<dbReference type="EMBL" id="JAEVLS010000005">
    <property type="protein sequence ID" value="MBM0107213.1"/>
    <property type="molecule type" value="Genomic_DNA"/>
</dbReference>
<dbReference type="InterPro" id="IPR036625">
    <property type="entry name" value="E3-bd_dom_sf"/>
</dbReference>
<dbReference type="RefSeq" id="WP_203169330.1">
    <property type="nucleotide sequence ID" value="NZ_JAEVLS010000005.1"/>
</dbReference>
<dbReference type="SUPFAM" id="SSF52777">
    <property type="entry name" value="CoA-dependent acyltransferases"/>
    <property type="match status" value="1"/>
</dbReference>
<evidence type="ECO:0000259" key="10">
    <source>
        <dbReference type="PROSITE" id="PS51826"/>
    </source>
</evidence>
<dbReference type="PROSITE" id="PS00189">
    <property type="entry name" value="LIPOYL"/>
    <property type="match status" value="1"/>
</dbReference>
<dbReference type="CDD" id="cd06849">
    <property type="entry name" value="lipoyl_domain"/>
    <property type="match status" value="1"/>
</dbReference>
<keyword evidence="6 7" id="KW-0012">Acyltransferase</keyword>
<feature type="region of interest" description="Disordered" evidence="8">
    <location>
        <begin position="184"/>
        <end position="207"/>
    </location>
</feature>
<keyword evidence="5 7" id="KW-0450">Lipoyl</keyword>
<dbReference type="Pfam" id="PF00364">
    <property type="entry name" value="Biotin_lipoyl"/>
    <property type="match status" value="1"/>
</dbReference>
<evidence type="ECO:0000256" key="6">
    <source>
        <dbReference type="ARBA" id="ARBA00023315"/>
    </source>
</evidence>
<dbReference type="SUPFAM" id="SSF51230">
    <property type="entry name" value="Single hybrid motif"/>
    <property type="match status" value="1"/>
</dbReference>
<dbReference type="InterPro" id="IPR000089">
    <property type="entry name" value="Biotin_lipoyl"/>
</dbReference>
<protein>
    <recommendedName>
        <fullName evidence="7">Dihydrolipoamide acetyltransferase component of pyruvate dehydrogenase complex</fullName>
        <ecNumber evidence="7">2.3.1.-</ecNumber>
    </recommendedName>
</protein>
<evidence type="ECO:0000256" key="8">
    <source>
        <dbReference type="SAM" id="MobiDB-lite"/>
    </source>
</evidence>
<comment type="similarity">
    <text evidence="2 7">Belongs to the 2-oxoacid dehydrogenase family.</text>
</comment>
<evidence type="ECO:0000313" key="12">
    <source>
        <dbReference type="Proteomes" id="UP000661077"/>
    </source>
</evidence>
<comment type="subunit">
    <text evidence="3">Forms a 24-polypeptide structural core with octahedral symmetry.</text>
</comment>
<dbReference type="EC" id="2.3.1.-" evidence="7"/>
<comment type="caution">
    <text evidence="11">The sequence shown here is derived from an EMBL/GenBank/DDBJ whole genome shotgun (WGS) entry which is preliminary data.</text>
</comment>
<dbReference type="InterPro" id="IPR050743">
    <property type="entry name" value="2-oxoacid_DH_E2_comp"/>
</dbReference>
<evidence type="ECO:0000259" key="9">
    <source>
        <dbReference type="PROSITE" id="PS50968"/>
    </source>
</evidence>
<dbReference type="Gene3D" id="2.40.50.100">
    <property type="match status" value="1"/>
</dbReference>
<dbReference type="Pfam" id="PF00198">
    <property type="entry name" value="2-oxoacid_dh"/>
    <property type="match status" value="1"/>
</dbReference>
<feature type="compositionally biased region" description="Polar residues" evidence="8">
    <location>
        <begin position="108"/>
        <end position="132"/>
    </location>
</feature>